<proteinExistence type="predicted"/>
<protein>
    <recommendedName>
        <fullName evidence="3">DUF559 domain-containing protein</fullName>
    </recommendedName>
</protein>
<dbReference type="AlphaFoldDB" id="A0A4R0QRU0"/>
<reference evidence="1 2" key="1">
    <citation type="submission" date="2018-12" db="EMBL/GenBank/DDBJ databases">
        <title>Alloscrdovia theropitheci sp. nov: a novel taxon from the feces of the bleeding-herat monkey (Theropithecus geleda).</title>
        <authorList>
            <person name="Modesto M."/>
        </authorList>
    </citation>
    <scope>NUCLEOTIDE SEQUENCE [LARGE SCALE GENOMIC DNA]</scope>
    <source>
        <strain evidence="1 2">GLDI4/2</strain>
    </source>
</reference>
<comment type="caution">
    <text evidence="1">The sequence shown here is derived from an EMBL/GenBank/DDBJ whole genome shotgun (WGS) entry which is preliminary data.</text>
</comment>
<evidence type="ECO:0000313" key="1">
    <source>
        <dbReference type="EMBL" id="TCD54088.1"/>
    </source>
</evidence>
<dbReference type="EMBL" id="RXLP01000021">
    <property type="protein sequence ID" value="TCD54088.1"/>
    <property type="molecule type" value="Genomic_DNA"/>
</dbReference>
<accession>A0A4R0QRU0</accession>
<dbReference type="Proteomes" id="UP000291289">
    <property type="component" value="Unassembled WGS sequence"/>
</dbReference>
<organism evidence="1 2">
    <name type="scientific">Alloscardovia theropitheci</name>
    <dbReference type="NCBI Taxonomy" id="2496842"/>
    <lineage>
        <taxon>Bacteria</taxon>
        <taxon>Bacillati</taxon>
        <taxon>Actinomycetota</taxon>
        <taxon>Actinomycetes</taxon>
        <taxon>Bifidobacteriales</taxon>
        <taxon>Bifidobacteriaceae</taxon>
        <taxon>Alloscardovia</taxon>
    </lineage>
</organism>
<keyword evidence="2" id="KW-1185">Reference proteome</keyword>
<evidence type="ECO:0008006" key="3">
    <source>
        <dbReference type="Google" id="ProtNLM"/>
    </source>
</evidence>
<name>A0A4R0QRU0_9BIFI</name>
<gene>
    <name evidence="1" type="ORF">EJ419_05375</name>
</gene>
<sequence>MLPFEDALIICDKLAKKFSITYKQMLNFTLGRHRCWKSIIAGFKEQFVDPKSENGGESFCRARMIRAGISIPLLQVEIPNPLHSLGKRIGSSFQNTRMIRPDYVWNVPSHVGDFTSIAAELDGKQKYINSNLLQQSHSSSTTDIILREKDRETALNLSGFKVVRFQFEEALANHGAIMIEKLRLAGVPFVDTWQKRKRQRLLARILGDKTLHKLQ</sequence>
<evidence type="ECO:0000313" key="2">
    <source>
        <dbReference type="Proteomes" id="UP000291289"/>
    </source>
</evidence>